<evidence type="ECO:0000256" key="7">
    <source>
        <dbReference type="SAM" id="Phobius"/>
    </source>
</evidence>
<evidence type="ECO:0000256" key="6">
    <source>
        <dbReference type="SAM" id="MobiDB-lite"/>
    </source>
</evidence>
<name>A0A1D1ZF76_9ARAE</name>
<evidence type="ECO:0000256" key="5">
    <source>
        <dbReference type="ARBA" id="ARBA00023136"/>
    </source>
</evidence>
<evidence type="ECO:0000313" key="8">
    <source>
        <dbReference type="EMBL" id="JAT65610.1"/>
    </source>
</evidence>
<feature type="transmembrane region" description="Helical" evidence="7">
    <location>
        <begin position="41"/>
        <end position="60"/>
    </location>
</feature>
<dbReference type="GO" id="GO:0022857">
    <property type="term" value="F:transmembrane transporter activity"/>
    <property type="evidence" value="ECO:0007669"/>
    <property type="project" value="InterPro"/>
</dbReference>
<dbReference type="InterPro" id="IPR036259">
    <property type="entry name" value="MFS_trans_sf"/>
</dbReference>
<reference evidence="8" key="1">
    <citation type="submission" date="2015-07" db="EMBL/GenBank/DDBJ databases">
        <title>Transcriptome Assembly of Anthurium amnicola.</title>
        <authorList>
            <person name="Suzuki J."/>
        </authorList>
    </citation>
    <scope>NUCLEOTIDE SEQUENCE</scope>
</reference>
<feature type="transmembrane region" description="Helical" evidence="7">
    <location>
        <begin position="80"/>
        <end position="101"/>
    </location>
</feature>
<evidence type="ECO:0000256" key="4">
    <source>
        <dbReference type="ARBA" id="ARBA00022989"/>
    </source>
</evidence>
<dbReference type="PANTHER" id="PTHR11654">
    <property type="entry name" value="OLIGOPEPTIDE TRANSPORTER-RELATED"/>
    <property type="match status" value="1"/>
</dbReference>
<sequence>MVVAPNTATASEALPTGVAQPDPATAAGVCTVTQVEEVKMVLKLLPIWSTCILFWTVYSQMTTFSVEQATFMDRRIGPSFVFPAGSLSFFLFITILLFTSLNERLLVPLARRLTRHPQGVTSLQRVGVGLVLSAISMATAALVEVKRRDAALDPTNPRLISIFWLSFQFGIFGIADMFTLVGLMEFFYSEAPAGMRSLSTSFAFLSLSFGYFLSTIFVDIINAITSRTSANRQGWLLGLDLNHSRLDYFYWFLAVLSCINFLNYLFWANWYKYKDATTNTTTTTTKRGQGKGRQDCDIDLGEDIHVLQGAVGQPAQRDQGGDFEAGAEPGGSALQATGWGRARWHKHHNTGRGEPGGVHVRRPRRNHEHQGRQGGPCPQRARRRRGRWAEEGNRGQIQQQRQQHEREQQRADHQQLHPARELLQRRQPGSPRGDVDQVAGGVGGSSSGVDAEVEVQGGSASEEARHGAHREAALPPGTVPGIQRRRRPETPAPRLPFRLRRRSQEEESHQRR</sequence>
<protein>
    <submittedName>
        <fullName evidence="8">Nitrate transporter 1.3</fullName>
    </submittedName>
</protein>
<evidence type="ECO:0000256" key="1">
    <source>
        <dbReference type="ARBA" id="ARBA00004141"/>
    </source>
</evidence>
<dbReference type="SUPFAM" id="SSF103473">
    <property type="entry name" value="MFS general substrate transporter"/>
    <property type="match status" value="1"/>
</dbReference>
<feature type="compositionally biased region" description="Basic and acidic residues" evidence="6">
    <location>
        <begin position="462"/>
        <end position="472"/>
    </location>
</feature>
<dbReference type="AlphaFoldDB" id="A0A1D1ZF76"/>
<dbReference type="GO" id="GO:0016020">
    <property type="term" value="C:membrane"/>
    <property type="evidence" value="ECO:0007669"/>
    <property type="project" value="UniProtKB-SubCell"/>
</dbReference>
<feature type="transmembrane region" description="Helical" evidence="7">
    <location>
        <begin position="248"/>
        <end position="267"/>
    </location>
</feature>
<comment type="subcellular location">
    <subcellularLocation>
        <location evidence="1">Membrane</location>
        <topology evidence="1">Multi-pass membrane protein</topology>
    </subcellularLocation>
</comment>
<organism evidence="8">
    <name type="scientific">Anthurium amnicola</name>
    <dbReference type="NCBI Taxonomy" id="1678845"/>
    <lineage>
        <taxon>Eukaryota</taxon>
        <taxon>Viridiplantae</taxon>
        <taxon>Streptophyta</taxon>
        <taxon>Embryophyta</taxon>
        <taxon>Tracheophyta</taxon>
        <taxon>Spermatophyta</taxon>
        <taxon>Magnoliopsida</taxon>
        <taxon>Liliopsida</taxon>
        <taxon>Araceae</taxon>
        <taxon>Pothoideae</taxon>
        <taxon>Potheae</taxon>
        <taxon>Anthurium</taxon>
    </lineage>
</organism>
<evidence type="ECO:0000256" key="2">
    <source>
        <dbReference type="ARBA" id="ARBA00005982"/>
    </source>
</evidence>
<dbReference type="Pfam" id="PF00854">
    <property type="entry name" value="PTR2"/>
    <property type="match status" value="1"/>
</dbReference>
<feature type="transmembrane region" description="Helical" evidence="7">
    <location>
        <begin position="200"/>
        <end position="224"/>
    </location>
</feature>
<dbReference type="InterPro" id="IPR000109">
    <property type="entry name" value="POT_fam"/>
</dbReference>
<dbReference type="Gene3D" id="1.20.1250.20">
    <property type="entry name" value="MFS general substrate transporter like domains"/>
    <property type="match status" value="1"/>
</dbReference>
<accession>A0A1D1ZF76</accession>
<keyword evidence="3 7" id="KW-0812">Transmembrane</keyword>
<comment type="similarity">
    <text evidence="2">Belongs to the major facilitator superfamily. Proton-dependent oligopeptide transporter (POT/PTR) (TC 2.A.17) family.</text>
</comment>
<feature type="transmembrane region" description="Helical" evidence="7">
    <location>
        <begin position="122"/>
        <end position="142"/>
    </location>
</feature>
<keyword evidence="5 7" id="KW-0472">Membrane</keyword>
<proteinExistence type="inferred from homology"/>
<feature type="region of interest" description="Disordered" evidence="6">
    <location>
        <begin position="313"/>
        <end position="512"/>
    </location>
</feature>
<feature type="transmembrane region" description="Helical" evidence="7">
    <location>
        <begin position="162"/>
        <end position="188"/>
    </location>
</feature>
<feature type="compositionally biased region" description="Basic and acidic residues" evidence="6">
    <location>
        <begin position="502"/>
        <end position="512"/>
    </location>
</feature>
<gene>
    <name evidence="8" type="primary">NRT1.3_1</name>
    <name evidence="8" type="ORF">g.103708</name>
</gene>
<feature type="compositionally biased region" description="Basic and acidic residues" evidence="6">
    <location>
        <begin position="402"/>
        <end position="424"/>
    </location>
</feature>
<evidence type="ECO:0000256" key="3">
    <source>
        <dbReference type="ARBA" id="ARBA00022692"/>
    </source>
</evidence>
<keyword evidence="4 7" id="KW-1133">Transmembrane helix</keyword>
<dbReference type="EMBL" id="GDJX01002326">
    <property type="protein sequence ID" value="JAT65610.1"/>
    <property type="molecule type" value="Transcribed_RNA"/>
</dbReference>